<keyword evidence="1" id="KW-1133">Transmembrane helix</keyword>
<evidence type="ECO:0000313" key="3">
    <source>
        <dbReference type="Proteomes" id="UP001501004"/>
    </source>
</evidence>
<evidence type="ECO:0000313" key="2">
    <source>
        <dbReference type="EMBL" id="GAA3749248.1"/>
    </source>
</evidence>
<dbReference type="EMBL" id="BAABAE010000004">
    <property type="protein sequence ID" value="GAA3749248.1"/>
    <property type="molecule type" value="Genomic_DNA"/>
</dbReference>
<gene>
    <name evidence="2" type="ORF">GCM10022239_25720</name>
</gene>
<keyword evidence="3" id="KW-1185">Reference proteome</keyword>
<keyword evidence="1" id="KW-0812">Transmembrane</keyword>
<keyword evidence="1" id="KW-0472">Membrane</keyword>
<proteinExistence type="predicted"/>
<comment type="caution">
    <text evidence="2">The sequence shown here is derived from an EMBL/GenBank/DDBJ whole genome shotgun (WGS) entry which is preliminary data.</text>
</comment>
<dbReference type="Proteomes" id="UP001501004">
    <property type="component" value="Unassembled WGS sequence"/>
</dbReference>
<evidence type="ECO:0000256" key="1">
    <source>
        <dbReference type="SAM" id="Phobius"/>
    </source>
</evidence>
<reference evidence="3" key="1">
    <citation type="journal article" date="2019" name="Int. J. Syst. Evol. Microbiol.">
        <title>The Global Catalogue of Microorganisms (GCM) 10K type strain sequencing project: providing services to taxonomists for standard genome sequencing and annotation.</title>
        <authorList>
            <consortium name="The Broad Institute Genomics Platform"/>
            <consortium name="The Broad Institute Genome Sequencing Center for Infectious Disease"/>
            <person name="Wu L."/>
            <person name="Ma J."/>
        </authorList>
    </citation>
    <scope>NUCLEOTIDE SEQUENCE [LARGE SCALE GENOMIC DNA]</scope>
    <source>
        <strain evidence="3">JCM 16949</strain>
    </source>
</reference>
<name>A0ABP7FWW1_9MICO</name>
<sequence length="469" mass="49699">MSPTFTDGGRLPDVRRFRRTLTILVTTLLVLCGTFFTLDWFQGPRLSDAQVDTAAVAALPGQQLRLFANEPLADIRADQVTVAPEVPFDVSTSGAVIAIRFTTRLDYSTEYRVTITEAAGVQHTATSTLEHRFTTAAASVYYLDRADPAVGGKDTILRTGIGFGPEAVEKKVVYSADRIQDFTVVGRALVVVTMAADRTGTVTLVSLDDGATEQLRLPPAVQVERLRASPTTGFVGFILTGQDGDPTNALMLVDLGGTHEVTPVAALDGSNLGVLDWMFLPGTSQFTAQTFDQTVLLFDAAAPGVPTPIGTWTELDDVSPDGSALLVKDAFGSIVVSLADGTETRITPSPVDGEIPYSSTPALLPDGHTRVQSVVFLSADLTSSRSFLVVDDGTTGRIVYTPPDAGAIDSFTVSPNGQYAAIAVSPDAGKSTSDGYYPFAKPTNIMTIVVDLATGEQVRSYDGFGTSWP</sequence>
<protein>
    <recommendedName>
        <fullName evidence="4">SbsA Ig-like domain-containing protein</fullName>
    </recommendedName>
</protein>
<dbReference type="SUPFAM" id="SSF82171">
    <property type="entry name" value="DPP6 N-terminal domain-like"/>
    <property type="match status" value="1"/>
</dbReference>
<evidence type="ECO:0008006" key="4">
    <source>
        <dbReference type="Google" id="ProtNLM"/>
    </source>
</evidence>
<organism evidence="2 3">
    <name type="scientific">Leifsonella bigeumensis</name>
    <dbReference type="NCBI Taxonomy" id="433643"/>
    <lineage>
        <taxon>Bacteria</taxon>
        <taxon>Bacillati</taxon>
        <taxon>Actinomycetota</taxon>
        <taxon>Actinomycetes</taxon>
        <taxon>Micrococcales</taxon>
        <taxon>Microbacteriaceae</taxon>
        <taxon>Leifsonella</taxon>
    </lineage>
</organism>
<dbReference type="RefSeq" id="WP_344757442.1">
    <property type="nucleotide sequence ID" value="NZ_BAABAE010000004.1"/>
</dbReference>
<accession>A0ABP7FWW1</accession>
<feature type="transmembrane region" description="Helical" evidence="1">
    <location>
        <begin position="21"/>
        <end position="41"/>
    </location>
</feature>